<dbReference type="Pfam" id="PF02518">
    <property type="entry name" value="HATPase_c"/>
    <property type="match status" value="1"/>
</dbReference>
<feature type="transmembrane region" description="Helical" evidence="15">
    <location>
        <begin position="376"/>
        <end position="396"/>
    </location>
</feature>
<evidence type="ECO:0000256" key="12">
    <source>
        <dbReference type="ARBA" id="ARBA00023012"/>
    </source>
</evidence>
<keyword evidence="13 15" id="KW-0472">Membrane</keyword>
<gene>
    <name evidence="17" type="primary">kdpD</name>
    <name evidence="17" type="ORF">BN10_140062</name>
</gene>
<sequence>MGRGRLRIYLGAAPGVGKTVAMLSEGVRRAKRGTDVVVALCETHGRPHTMSMLEGLEVIPRRTVVYRGATFEEMDLDAVLARAPKVALVDELAHTNAPGSRHEKRWQDIEELLDTGIDVISTVNIQHLESLNDAVTAITGIVQQETVPDQVVRSADQIELVDMSPESLRRRMAHGNIYKAEKIDAALSNYFRVGNLGALRELALLWLADRVEEAVEEYREGHGITGTWPTRERVVVGISGGPESAGLLRRGARIATRGAGGELHAVYVARQDGLAGPSLPEVAELRTLTEELGGTFHTVTGEAAAPAILDFARGLNATQIVIGASRRPPWRRAIRASIGESVIAESGSIDVLVVTQPRTGRGTAPRPVGALSADRVRLGAVLALVLPALLSAVLSFSPYDVGLPLIVLVYLLAVVGVAVVGGMWPAIASAVVASLLINWFFTPPLQTLTIGDPEHVVALFVFVAIAAIVSTVVHRSARRADAAIEAQQESAALAELTHTLLGSTDQMAVLLRRAVDMFGASSAAIIRRSTKEHREPEVVDATESYASDTASAAPTIEKVNDDHDLVLLGPPPAADRQRLLAAYAAHAAAILHRRALQRSAGDAESLARDNRARTALLSAVSHDLRTPLASIKAAIGSLRSDEVDFSADDEAELESIIEESADRLDALVGNLLDMSRLQVGALVARPRTIDLADAIPHTAATLTDPRLVLWEISPTARWLHADAGLLERVLGNLLENALRHSPPGAPVRITTSGLGDTVEIRVVDSGPGLDEGKREQMFQPFQRLGDSPAGDGVGLGLAVARGLTDAMGGTVDAEDTPGGGLTMVVTLPSRSPAEAPSGSGERP</sequence>
<keyword evidence="6 17" id="KW-0808">Transferase</keyword>
<evidence type="ECO:0000256" key="4">
    <source>
        <dbReference type="ARBA" id="ARBA00012438"/>
    </source>
</evidence>
<dbReference type="SMART" id="SM00387">
    <property type="entry name" value="HATPase_c"/>
    <property type="match status" value="1"/>
</dbReference>
<dbReference type="eggNOG" id="COG2205">
    <property type="taxonomic scope" value="Bacteria"/>
</dbReference>
<dbReference type="CDD" id="cd00075">
    <property type="entry name" value="HATPase"/>
    <property type="match status" value="1"/>
</dbReference>
<name>N0E0Q6_9MICO</name>
<keyword evidence="5" id="KW-0597">Phosphoprotein</keyword>
<evidence type="ECO:0000256" key="9">
    <source>
        <dbReference type="ARBA" id="ARBA00022777"/>
    </source>
</evidence>
<dbReference type="STRING" id="1193181.BN10_140062"/>
<dbReference type="SMART" id="SM00388">
    <property type="entry name" value="HisKA"/>
    <property type="match status" value="1"/>
</dbReference>
<comment type="caution">
    <text evidence="17">The sequence shown here is derived from an EMBL/GenBank/DDBJ whole genome shotgun (WGS) entry which is preliminary data.</text>
</comment>
<dbReference type="InterPro" id="IPR036097">
    <property type="entry name" value="HisK_dim/P_sf"/>
</dbReference>
<dbReference type="CDD" id="cd00082">
    <property type="entry name" value="HisKA"/>
    <property type="match status" value="1"/>
</dbReference>
<keyword evidence="7 15" id="KW-0812">Transmembrane</keyword>
<accession>N0E0Q6</accession>
<dbReference type="EMBL" id="CAIZ01000046">
    <property type="protein sequence ID" value="CCH69250.1"/>
    <property type="molecule type" value="Genomic_DNA"/>
</dbReference>
<dbReference type="FunFam" id="3.40.50.300:FF:000483">
    <property type="entry name" value="Sensor histidine kinase KdpD"/>
    <property type="match status" value="1"/>
</dbReference>
<dbReference type="Gene3D" id="1.20.120.620">
    <property type="entry name" value="Backbone structure of the membrane domain of e. Coli histidine kinase receptor kdpd"/>
    <property type="match status" value="1"/>
</dbReference>
<dbReference type="GO" id="GO:0005737">
    <property type="term" value="C:cytoplasm"/>
    <property type="evidence" value="ECO:0007669"/>
    <property type="project" value="UniProtKB-ARBA"/>
</dbReference>
<evidence type="ECO:0000313" key="18">
    <source>
        <dbReference type="Proteomes" id="UP000013167"/>
    </source>
</evidence>
<feature type="transmembrane region" description="Helical" evidence="15">
    <location>
        <begin position="456"/>
        <end position="473"/>
    </location>
</feature>
<feature type="domain" description="Histidine kinase" evidence="16">
    <location>
        <begin position="619"/>
        <end position="831"/>
    </location>
</feature>
<feature type="transmembrane region" description="Helical" evidence="15">
    <location>
        <begin position="408"/>
        <end position="441"/>
    </location>
</feature>
<keyword evidence="12" id="KW-0902">Two-component regulatory system</keyword>
<evidence type="ECO:0000256" key="14">
    <source>
        <dbReference type="SAM" id="MobiDB-lite"/>
    </source>
</evidence>
<dbReference type="SUPFAM" id="SSF52402">
    <property type="entry name" value="Adenine nucleotide alpha hydrolases-like"/>
    <property type="match status" value="1"/>
</dbReference>
<evidence type="ECO:0000256" key="3">
    <source>
        <dbReference type="ARBA" id="ARBA00004236"/>
    </source>
</evidence>
<evidence type="ECO:0000256" key="5">
    <source>
        <dbReference type="ARBA" id="ARBA00022553"/>
    </source>
</evidence>
<dbReference type="GO" id="GO:0005886">
    <property type="term" value="C:plasma membrane"/>
    <property type="evidence" value="ECO:0007669"/>
    <property type="project" value="UniProtKB-SubCell"/>
</dbReference>
<evidence type="ECO:0000256" key="8">
    <source>
        <dbReference type="ARBA" id="ARBA00022741"/>
    </source>
</evidence>
<evidence type="ECO:0000259" key="16">
    <source>
        <dbReference type="PROSITE" id="PS50109"/>
    </source>
</evidence>
<dbReference type="Gene3D" id="3.40.50.300">
    <property type="entry name" value="P-loop containing nucleotide triphosphate hydrolases"/>
    <property type="match status" value="1"/>
</dbReference>
<dbReference type="InterPro" id="IPR003661">
    <property type="entry name" value="HisK_dim/P_dom"/>
</dbReference>
<keyword evidence="9" id="KW-0418">Kinase</keyword>
<proteinExistence type="predicted"/>
<keyword evidence="11 15" id="KW-1133">Transmembrane helix</keyword>
<dbReference type="SUPFAM" id="SSF47384">
    <property type="entry name" value="Homodimeric domain of signal transducing histidine kinase"/>
    <property type="match status" value="1"/>
</dbReference>
<evidence type="ECO:0000256" key="2">
    <source>
        <dbReference type="ARBA" id="ARBA00004141"/>
    </source>
</evidence>
<evidence type="ECO:0000256" key="13">
    <source>
        <dbReference type="ARBA" id="ARBA00023136"/>
    </source>
</evidence>
<evidence type="ECO:0000256" key="7">
    <source>
        <dbReference type="ARBA" id="ARBA00022692"/>
    </source>
</evidence>
<dbReference type="InterPro" id="IPR006016">
    <property type="entry name" value="UspA"/>
</dbReference>
<dbReference type="Gene3D" id="3.30.565.10">
    <property type="entry name" value="Histidine kinase-like ATPase, C-terminal domain"/>
    <property type="match status" value="1"/>
</dbReference>
<dbReference type="Gene3D" id="3.40.50.620">
    <property type="entry name" value="HUPs"/>
    <property type="match status" value="1"/>
</dbReference>
<dbReference type="InterPro" id="IPR014729">
    <property type="entry name" value="Rossmann-like_a/b/a_fold"/>
</dbReference>
<dbReference type="Pfam" id="PF00512">
    <property type="entry name" value="HisKA"/>
    <property type="match status" value="1"/>
</dbReference>
<protein>
    <recommendedName>
        <fullName evidence="4">histidine kinase</fullName>
        <ecNumber evidence="4">2.7.13.3</ecNumber>
    </recommendedName>
</protein>
<organism evidence="17 18">
    <name type="scientific">Phycicoccus elongatus Lp2</name>
    <dbReference type="NCBI Taxonomy" id="1193181"/>
    <lineage>
        <taxon>Bacteria</taxon>
        <taxon>Bacillati</taxon>
        <taxon>Actinomycetota</taxon>
        <taxon>Actinomycetes</taxon>
        <taxon>Micrococcales</taxon>
        <taxon>Intrasporangiaceae</taxon>
        <taxon>Phycicoccus</taxon>
    </lineage>
</organism>
<dbReference type="Proteomes" id="UP000013167">
    <property type="component" value="Unassembled WGS sequence"/>
</dbReference>
<dbReference type="PANTHER" id="PTHR45569:SF1">
    <property type="entry name" value="SENSOR PROTEIN KDPD"/>
    <property type="match status" value="1"/>
</dbReference>
<reference evidence="17 18" key="1">
    <citation type="journal article" date="2013" name="ISME J.">
        <title>A metabolic model for members of the genus Tetrasphaera involved in enhanced biological phosphorus removal.</title>
        <authorList>
            <person name="Kristiansen R."/>
            <person name="Nguyen H.T.T."/>
            <person name="Saunders A.M."/>
            <person name="Nielsen J.L."/>
            <person name="Wimmer R."/>
            <person name="Le V.Q."/>
            <person name="McIlroy S.J."/>
            <person name="Petrovski S."/>
            <person name="Seviour R.J."/>
            <person name="Calteau A."/>
            <person name="Nielsen K.L."/>
            <person name="Nielsen P.H."/>
        </authorList>
    </citation>
    <scope>NUCLEOTIDE SEQUENCE [LARGE SCALE GENOMIC DNA]</scope>
    <source>
        <strain evidence="17 18">Lp2</strain>
    </source>
</reference>
<feature type="region of interest" description="Disordered" evidence="14">
    <location>
        <begin position="809"/>
        <end position="843"/>
    </location>
</feature>
<dbReference type="RefSeq" id="WP_010849408.1">
    <property type="nucleotide sequence ID" value="NZ_HF570956.1"/>
</dbReference>
<keyword evidence="18" id="KW-1185">Reference proteome</keyword>
<keyword evidence="10" id="KW-0067">ATP-binding</keyword>
<dbReference type="InterPro" id="IPR027417">
    <property type="entry name" value="P-loop_NTPase"/>
</dbReference>
<dbReference type="InterPro" id="IPR004358">
    <property type="entry name" value="Sig_transdc_His_kin-like_C"/>
</dbReference>
<dbReference type="PANTHER" id="PTHR45569">
    <property type="entry name" value="SENSOR PROTEIN KDPD"/>
    <property type="match status" value="1"/>
</dbReference>
<dbReference type="InterPro" id="IPR036890">
    <property type="entry name" value="HATPase_C_sf"/>
</dbReference>
<dbReference type="InterPro" id="IPR038318">
    <property type="entry name" value="KdpD_sf"/>
</dbReference>
<dbReference type="OrthoDB" id="9806130at2"/>
<evidence type="ECO:0000256" key="11">
    <source>
        <dbReference type="ARBA" id="ARBA00022989"/>
    </source>
</evidence>
<dbReference type="EC" id="2.7.13.3" evidence="4"/>
<comment type="catalytic activity">
    <reaction evidence="1">
        <text>ATP + protein L-histidine = ADP + protein N-phospho-L-histidine.</text>
        <dbReference type="EC" id="2.7.13.3"/>
    </reaction>
</comment>
<dbReference type="GO" id="GO:0000155">
    <property type="term" value="F:phosphorelay sensor kinase activity"/>
    <property type="evidence" value="ECO:0007669"/>
    <property type="project" value="InterPro"/>
</dbReference>
<keyword evidence="8" id="KW-0547">Nucleotide-binding</keyword>
<evidence type="ECO:0000313" key="17">
    <source>
        <dbReference type="EMBL" id="CCH69250.1"/>
    </source>
</evidence>
<dbReference type="Pfam" id="PF00582">
    <property type="entry name" value="Usp"/>
    <property type="match status" value="1"/>
</dbReference>
<dbReference type="InterPro" id="IPR003852">
    <property type="entry name" value="Sig_transdc_His_kinase_KdpD_N"/>
</dbReference>
<evidence type="ECO:0000256" key="1">
    <source>
        <dbReference type="ARBA" id="ARBA00000085"/>
    </source>
</evidence>
<dbReference type="InterPro" id="IPR005467">
    <property type="entry name" value="His_kinase_dom"/>
</dbReference>
<dbReference type="SUPFAM" id="SSF55874">
    <property type="entry name" value="ATPase domain of HSP90 chaperone/DNA topoisomerase II/histidine kinase"/>
    <property type="match status" value="1"/>
</dbReference>
<dbReference type="AlphaFoldDB" id="N0E0Q6"/>
<dbReference type="GO" id="GO:0005524">
    <property type="term" value="F:ATP binding"/>
    <property type="evidence" value="ECO:0007669"/>
    <property type="project" value="UniProtKB-KW"/>
</dbReference>
<dbReference type="PRINTS" id="PR00344">
    <property type="entry name" value="BCTRLSENSOR"/>
</dbReference>
<dbReference type="HOGENOM" id="CLU_000445_113_1_11"/>
<evidence type="ECO:0000256" key="10">
    <source>
        <dbReference type="ARBA" id="ARBA00022840"/>
    </source>
</evidence>
<dbReference type="Pfam" id="PF13493">
    <property type="entry name" value="DUF4118"/>
    <property type="match status" value="1"/>
</dbReference>
<dbReference type="InterPro" id="IPR052023">
    <property type="entry name" value="Histidine_kinase_KdpD"/>
</dbReference>
<dbReference type="Gene3D" id="1.10.287.130">
    <property type="match status" value="1"/>
</dbReference>
<evidence type="ECO:0000256" key="15">
    <source>
        <dbReference type="SAM" id="Phobius"/>
    </source>
</evidence>
<dbReference type="Pfam" id="PF02702">
    <property type="entry name" value="KdpD"/>
    <property type="match status" value="1"/>
</dbReference>
<comment type="subcellular location">
    <subcellularLocation>
        <location evidence="3">Cell membrane</location>
    </subcellularLocation>
    <subcellularLocation>
        <location evidence="2">Membrane</location>
        <topology evidence="2">Multi-pass membrane protein</topology>
    </subcellularLocation>
</comment>
<evidence type="ECO:0000256" key="6">
    <source>
        <dbReference type="ARBA" id="ARBA00022679"/>
    </source>
</evidence>
<dbReference type="InterPro" id="IPR025201">
    <property type="entry name" value="KdpD_TM"/>
</dbReference>
<dbReference type="InterPro" id="IPR003594">
    <property type="entry name" value="HATPase_dom"/>
</dbReference>
<dbReference type="PROSITE" id="PS50109">
    <property type="entry name" value="HIS_KIN"/>
    <property type="match status" value="1"/>
</dbReference>